<sequence length="64" mass="7354">MQFLHGMRGKIELIFTYYSNAPPIAQLPLRQSHKKTKDQLEPCIAEVITCHFKSCFALARAFTL</sequence>
<organism evidence="1">
    <name type="scientific">Solanum chacoense</name>
    <name type="common">Chaco potato</name>
    <dbReference type="NCBI Taxonomy" id="4108"/>
    <lineage>
        <taxon>Eukaryota</taxon>
        <taxon>Viridiplantae</taxon>
        <taxon>Streptophyta</taxon>
        <taxon>Embryophyta</taxon>
        <taxon>Tracheophyta</taxon>
        <taxon>Spermatophyta</taxon>
        <taxon>Magnoliopsida</taxon>
        <taxon>eudicotyledons</taxon>
        <taxon>Gunneridae</taxon>
        <taxon>Pentapetalae</taxon>
        <taxon>asterids</taxon>
        <taxon>lamiids</taxon>
        <taxon>Solanales</taxon>
        <taxon>Solanaceae</taxon>
        <taxon>Solanoideae</taxon>
        <taxon>Solaneae</taxon>
        <taxon>Solanum</taxon>
    </lineage>
</organism>
<dbReference type="EMBL" id="GEDG01021262">
    <property type="protein sequence ID" value="JAP18453.1"/>
    <property type="molecule type" value="Transcribed_RNA"/>
</dbReference>
<accession>A0A0V0HDI6</accession>
<dbReference type="AlphaFoldDB" id="A0A0V0HDI6"/>
<reference evidence="1" key="1">
    <citation type="submission" date="2015-12" db="EMBL/GenBank/DDBJ databases">
        <title>Gene expression during late stages of embryo sac development: a critical building block for successful pollen-pistil interactions.</title>
        <authorList>
            <person name="Liu Y."/>
            <person name="Joly V."/>
            <person name="Sabar M."/>
            <person name="Matton D.P."/>
        </authorList>
    </citation>
    <scope>NUCLEOTIDE SEQUENCE</scope>
</reference>
<protein>
    <submittedName>
        <fullName evidence="1">Putative ovule protein</fullName>
    </submittedName>
</protein>
<proteinExistence type="predicted"/>
<evidence type="ECO:0000313" key="1">
    <source>
        <dbReference type="EMBL" id="JAP18453.1"/>
    </source>
</evidence>
<name>A0A0V0HDI6_SOLCH</name>